<reference evidence="1" key="2">
    <citation type="submission" date="2020-11" db="EMBL/GenBank/DDBJ databases">
        <authorList>
            <person name="McCartney M.A."/>
            <person name="Auch B."/>
            <person name="Kono T."/>
            <person name="Mallez S."/>
            <person name="Becker A."/>
            <person name="Gohl D.M."/>
            <person name="Silverstein K.A.T."/>
            <person name="Koren S."/>
            <person name="Bechman K.B."/>
            <person name="Herman A."/>
            <person name="Abrahante J.E."/>
            <person name="Garbe J."/>
        </authorList>
    </citation>
    <scope>NUCLEOTIDE SEQUENCE</scope>
    <source>
        <strain evidence="1">Duluth1</strain>
        <tissue evidence="1">Whole animal</tissue>
    </source>
</reference>
<evidence type="ECO:0000313" key="2">
    <source>
        <dbReference type="Proteomes" id="UP000828390"/>
    </source>
</evidence>
<gene>
    <name evidence="1" type="ORF">DPMN_131290</name>
</gene>
<dbReference type="Proteomes" id="UP000828390">
    <property type="component" value="Unassembled WGS sequence"/>
</dbReference>
<reference evidence="1" key="1">
    <citation type="journal article" date="2019" name="bioRxiv">
        <title>The Genome of the Zebra Mussel, Dreissena polymorpha: A Resource for Invasive Species Research.</title>
        <authorList>
            <person name="McCartney M.A."/>
            <person name="Auch B."/>
            <person name="Kono T."/>
            <person name="Mallez S."/>
            <person name="Zhang Y."/>
            <person name="Obille A."/>
            <person name="Becker A."/>
            <person name="Abrahante J.E."/>
            <person name="Garbe J."/>
            <person name="Badalamenti J.P."/>
            <person name="Herman A."/>
            <person name="Mangelson H."/>
            <person name="Liachko I."/>
            <person name="Sullivan S."/>
            <person name="Sone E.D."/>
            <person name="Koren S."/>
            <person name="Silverstein K.A.T."/>
            <person name="Beckman K.B."/>
            <person name="Gohl D.M."/>
        </authorList>
    </citation>
    <scope>NUCLEOTIDE SEQUENCE</scope>
    <source>
        <strain evidence="1">Duluth1</strain>
        <tissue evidence="1">Whole animal</tissue>
    </source>
</reference>
<sequence>MVVGKCSRVRKQASCMAHKRSHEKILFLRPGITINAEGTLDGFLTAVSTADRRAGSYRELGPKHTVSQ</sequence>
<dbReference type="AlphaFoldDB" id="A0A9D4JYC0"/>
<evidence type="ECO:0000313" key="1">
    <source>
        <dbReference type="EMBL" id="KAH3829295.1"/>
    </source>
</evidence>
<protein>
    <submittedName>
        <fullName evidence="1">Uncharacterized protein</fullName>
    </submittedName>
</protein>
<name>A0A9D4JYC0_DREPO</name>
<accession>A0A9D4JYC0</accession>
<comment type="caution">
    <text evidence="1">The sequence shown here is derived from an EMBL/GenBank/DDBJ whole genome shotgun (WGS) entry which is preliminary data.</text>
</comment>
<dbReference type="EMBL" id="JAIWYP010000005">
    <property type="protein sequence ID" value="KAH3829295.1"/>
    <property type="molecule type" value="Genomic_DNA"/>
</dbReference>
<keyword evidence="2" id="KW-1185">Reference proteome</keyword>
<proteinExistence type="predicted"/>
<organism evidence="1 2">
    <name type="scientific">Dreissena polymorpha</name>
    <name type="common">Zebra mussel</name>
    <name type="synonym">Mytilus polymorpha</name>
    <dbReference type="NCBI Taxonomy" id="45954"/>
    <lineage>
        <taxon>Eukaryota</taxon>
        <taxon>Metazoa</taxon>
        <taxon>Spiralia</taxon>
        <taxon>Lophotrochozoa</taxon>
        <taxon>Mollusca</taxon>
        <taxon>Bivalvia</taxon>
        <taxon>Autobranchia</taxon>
        <taxon>Heteroconchia</taxon>
        <taxon>Euheterodonta</taxon>
        <taxon>Imparidentia</taxon>
        <taxon>Neoheterodontei</taxon>
        <taxon>Myida</taxon>
        <taxon>Dreissenoidea</taxon>
        <taxon>Dreissenidae</taxon>
        <taxon>Dreissena</taxon>
    </lineage>
</organism>